<dbReference type="Gene3D" id="3.60.21.10">
    <property type="match status" value="1"/>
</dbReference>
<proteinExistence type="predicted"/>
<dbReference type="InterPro" id="IPR029052">
    <property type="entry name" value="Metallo-depent_PP-like"/>
</dbReference>
<keyword evidence="1" id="KW-0479">Metal-binding</keyword>
<comment type="caution">
    <text evidence="4">The sequence shown here is derived from an EMBL/GenBank/DDBJ whole genome shotgun (WGS) entry which is preliminary data.</text>
</comment>
<organism evidence="4 5">
    <name type="scientific">Candidatus Faeciplasma avium</name>
    <dbReference type="NCBI Taxonomy" id="2840798"/>
    <lineage>
        <taxon>Bacteria</taxon>
        <taxon>Bacillati</taxon>
        <taxon>Bacillota</taxon>
        <taxon>Clostridia</taxon>
        <taxon>Eubacteriales</taxon>
        <taxon>Oscillospiraceae</taxon>
        <taxon>Oscillospiraceae incertae sedis</taxon>
        <taxon>Candidatus Faeciplasma</taxon>
    </lineage>
</organism>
<name>A0A9D1NQN1_9FIRM</name>
<keyword evidence="2" id="KW-0378">Hydrolase</keyword>
<accession>A0A9D1NQN1</accession>
<dbReference type="GO" id="GO:0009245">
    <property type="term" value="P:lipid A biosynthetic process"/>
    <property type="evidence" value="ECO:0007669"/>
    <property type="project" value="TreeGrafter"/>
</dbReference>
<evidence type="ECO:0000313" key="5">
    <source>
        <dbReference type="Proteomes" id="UP000823960"/>
    </source>
</evidence>
<dbReference type="EMBL" id="DVOL01000044">
    <property type="protein sequence ID" value="HIV10732.1"/>
    <property type="molecule type" value="Genomic_DNA"/>
</dbReference>
<reference evidence="4" key="2">
    <citation type="journal article" date="2021" name="PeerJ">
        <title>Extensive microbial diversity within the chicken gut microbiome revealed by metagenomics and culture.</title>
        <authorList>
            <person name="Gilroy R."/>
            <person name="Ravi A."/>
            <person name="Getino M."/>
            <person name="Pursley I."/>
            <person name="Horton D.L."/>
            <person name="Alikhan N.F."/>
            <person name="Baker D."/>
            <person name="Gharbi K."/>
            <person name="Hall N."/>
            <person name="Watson M."/>
            <person name="Adriaenssens E.M."/>
            <person name="Foster-Nyarko E."/>
            <person name="Jarju S."/>
            <person name="Secka A."/>
            <person name="Antonio M."/>
            <person name="Oren A."/>
            <person name="Chaudhuri R.R."/>
            <person name="La Ragione R."/>
            <person name="Hildebrand F."/>
            <person name="Pallen M.J."/>
        </authorList>
    </citation>
    <scope>NUCLEOTIDE SEQUENCE</scope>
    <source>
        <strain evidence="4">1370</strain>
    </source>
</reference>
<dbReference type="PANTHER" id="PTHR31302:SF31">
    <property type="entry name" value="PHOSPHODIESTERASE YAEI"/>
    <property type="match status" value="1"/>
</dbReference>
<evidence type="ECO:0000256" key="2">
    <source>
        <dbReference type="ARBA" id="ARBA00022801"/>
    </source>
</evidence>
<dbReference type="AlphaFoldDB" id="A0A9D1NQN1"/>
<gene>
    <name evidence="4" type="ORF">IAD28_03425</name>
</gene>
<evidence type="ECO:0000259" key="3">
    <source>
        <dbReference type="Pfam" id="PF00149"/>
    </source>
</evidence>
<feature type="domain" description="Calcineurin-like phosphoesterase" evidence="3">
    <location>
        <begin position="42"/>
        <end position="205"/>
    </location>
</feature>
<dbReference type="Proteomes" id="UP000823960">
    <property type="component" value="Unassembled WGS sequence"/>
</dbReference>
<protein>
    <submittedName>
        <fullName evidence="4">Metallophosphoesterase</fullName>
    </submittedName>
</protein>
<dbReference type="GO" id="GO:0046872">
    <property type="term" value="F:metal ion binding"/>
    <property type="evidence" value="ECO:0007669"/>
    <property type="project" value="UniProtKB-KW"/>
</dbReference>
<dbReference type="GO" id="GO:0016020">
    <property type="term" value="C:membrane"/>
    <property type="evidence" value="ECO:0007669"/>
    <property type="project" value="GOC"/>
</dbReference>
<reference evidence="4" key="1">
    <citation type="submission" date="2020-10" db="EMBL/GenBank/DDBJ databases">
        <authorList>
            <person name="Gilroy R."/>
        </authorList>
    </citation>
    <scope>NUCLEOTIDE SEQUENCE</scope>
    <source>
        <strain evidence="4">1370</strain>
    </source>
</reference>
<sequence length="276" mass="30257">MGITAASVLTAFFGYLLSEQLRLTVSSYYISLDSVGAAFDGFKIIQISDLHHKSFGKNNSRLLRLMQERRPDIIVITGDLVDERHEGVDYGLDFIEKAAHIAPVFYVTGNHEKALPQSELEYFLAEAVHAGATVLEDRTALIERFGEKLYISGMSDRASPEADELKELLSVTKDGISVLLAHRPHYTDAYSESGADLVISGHAHGGMVRLPFIGGLIAPGQGLFPRLTSGVHYHDGFVQVISRGLGNSVLPIRFNNTPEVVEIVLRSGSQELDCNF</sequence>
<evidence type="ECO:0000256" key="1">
    <source>
        <dbReference type="ARBA" id="ARBA00022723"/>
    </source>
</evidence>
<dbReference type="SUPFAM" id="SSF56300">
    <property type="entry name" value="Metallo-dependent phosphatases"/>
    <property type="match status" value="1"/>
</dbReference>
<dbReference type="PANTHER" id="PTHR31302">
    <property type="entry name" value="TRANSMEMBRANE PROTEIN WITH METALLOPHOSPHOESTERASE DOMAIN-RELATED"/>
    <property type="match status" value="1"/>
</dbReference>
<evidence type="ECO:0000313" key="4">
    <source>
        <dbReference type="EMBL" id="HIV10732.1"/>
    </source>
</evidence>
<dbReference type="InterPro" id="IPR004843">
    <property type="entry name" value="Calcineurin-like_PHP"/>
</dbReference>
<dbReference type="InterPro" id="IPR051158">
    <property type="entry name" value="Metallophosphoesterase_sf"/>
</dbReference>
<dbReference type="GO" id="GO:0008758">
    <property type="term" value="F:UDP-2,3-diacylglucosamine hydrolase activity"/>
    <property type="evidence" value="ECO:0007669"/>
    <property type="project" value="TreeGrafter"/>
</dbReference>
<dbReference type="Pfam" id="PF00149">
    <property type="entry name" value="Metallophos"/>
    <property type="match status" value="1"/>
</dbReference>